<feature type="transmembrane region" description="Helical" evidence="1">
    <location>
        <begin position="167"/>
        <end position="194"/>
    </location>
</feature>
<feature type="non-terminal residue" evidence="3">
    <location>
        <position position="1"/>
    </location>
</feature>
<dbReference type="OrthoDB" id="3269725at2759"/>
<feature type="domain" description="DUF6535" evidence="2">
    <location>
        <begin position="1"/>
        <end position="195"/>
    </location>
</feature>
<evidence type="ECO:0000259" key="2">
    <source>
        <dbReference type="Pfam" id="PF20153"/>
    </source>
</evidence>
<keyword evidence="1" id="KW-0472">Membrane</keyword>
<dbReference type="InParanoid" id="K5WDU7"/>
<keyword evidence="1" id="KW-1133">Transmembrane helix</keyword>
<sequence length="196" mass="21694">WAGIEATVVKDDEGKMKGYSEDIDTLLVFAGLFSAVLTAFVIQTYQMLQPSSADLTNQLLTTNNQILAENNRILVQGLSAVLTGAPFSPPPLTSPVDPPPFEPSTPARWINTLFFISLVLSLAAALIGILVKQWVREYMQWNSTLAAPRENVMVRQFRFEAWEAWKVSAIVSTVPALLEVAMILFLIGMVILLWTL</sequence>
<feature type="transmembrane region" description="Helical" evidence="1">
    <location>
        <begin position="109"/>
        <end position="131"/>
    </location>
</feature>
<dbReference type="RefSeq" id="XP_007392760.1">
    <property type="nucleotide sequence ID" value="XM_007392698.1"/>
</dbReference>
<evidence type="ECO:0000313" key="3">
    <source>
        <dbReference type="EMBL" id="EKM57455.1"/>
    </source>
</evidence>
<organism evidence="3 4">
    <name type="scientific">Phanerochaete carnosa (strain HHB-10118-sp)</name>
    <name type="common">White-rot fungus</name>
    <name type="synonym">Peniophora carnosa</name>
    <dbReference type="NCBI Taxonomy" id="650164"/>
    <lineage>
        <taxon>Eukaryota</taxon>
        <taxon>Fungi</taxon>
        <taxon>Dikarya</taxon>
        <taxon>Basidiomycota</taxon>
        <taxon>Agaricomycotina</taxon>
        <taxon>Agaricomycetes</taxon>
        <taxon>Polyporales</taxon>
        <taxon>Phanerochaetaceae</taxon>
        <taxon>Phanerochaete</taxon>
    </lineage>
</organism>
<keyword evidence="1" id="KW-0812">Transmembrane</keyword>
<reference evidence="3 4" key="1">
    <citation type="journal article" date="2012" name="BMC Genomics">
        <title>Comparative genomics of the white-rot fungi, Phanerochaete carnosa and P. chrysosporium, to elucidate the genetic basis of the distinct wood types they colonize.</title>
        <authorList>
            <person name="Suzuki H."/>
            <person name="MacDonald J."/>
            <person name="Syed K."/>
            <person name="Salamov A."/>
            <person name="Hori C."/>
            <person name="Aerts A."/>
            <person name="Henrissat B."/>
            <person name="Wiebenga A."/>
            <person name="vanKuyk P.A."/>
            <person name="Barry K."/>
            <person name="Lindquist E."/>
            <person name="LaButti K."/>
            <person name="Lapidus A."/>
            <person name="Lucas S."/>
            <person name="Coutinho P."/>
            <person name="Gong Y."/>
            <person name="Samejima M."/>
            <person name="Mahadevan R."/>
            <person name="Abou-Zaid M."/>
            <person name="de Vries R.P."/>
            <person name="Igarashi K."/>
            <person name="Yadav J.S."/>
            <person name="Grigoriev I.V."/>
            <person name="Master E.R."/>
        </authorList>
    </citation>
    <scope>NUCLEOTIDE SEQUENCE [LARGE SCALE GENOMIC DNA]</scope>
    <source>
        <strain evidence="3 4">HHB-10118-sp</strain>
    </source>
</reference>
<evidence type="ECO:0000313" key="4">
    <source>
        <dbReference type="Proteomes" id="UP000008370"/>
    </source>
</evidence>
<feature type="non-terminal residue" evidence="3">
    <location>
        <position position="196"/>
    </location>
</feature>
<dbReference type="KEGG" id="pco:PHACADRAFT_53032"/>
<protein>
    <recommendedName>
        <fullName evidence="2">DUF6535 domain-containing protein</fullName>
    </recommendedName>
</protein>
<evidence type="ECO:0000256" key="1">
    <source>
        <dbReference type="SAM" id="Phobius"/>
    </source>
</evidence>
<dbReference type="InterPro" id="IPR045338">
    <property type="entry name" value="DUF6535"/>
</dbReference>
<dbReference type="AlphaFoldDB" id="K5WDU7"/>
<dbReference type="HOGENOM" id="CLU_018688_1_2_1"/>
<dbReference type="Proteomes" id="UP000008370">
    <property type="component" value="Unassembled WGS sequence"/>
</dbReference>
<accession>K5WDU7</accession>
<gene>
    <name evidence="3" type="ORF">PHACADRAFT_53032</name>
</gene>
<proteinExistence type="predicted"/>
<feature type="transmembrane region" description="Helical" evidence="1">
    <location>
        <begin position="25"/>
        <end position="45"/>
    </location>
</feature>
<keyword evidence="4" id="KW-1185">Reference proteome</keyword>
<name>K5WDU7_PHACS</name>
<dbReference type="Pfam" id="PF20153">
    <property type="entry name" value="DUF6535"/>
    <property type="match status" value="1"/>
</dbReference>
<dbReference type="EMBL" id="JH930470">
    <property type="protein sequence ID" value="EKM57455.1"/>
    <property type="molecule type" value="Genomic_DNA"/>
</dbReference>
<dbReference type="GeneID" id="18919988"/>